<reference evidence="1" key="1">
    <citation type="submission" date="2010-11" db="EMBL/GenBank/DDBJ databases">
        <authorList>
            <person name="Genoscope - CEA"/>
        </authorList>
    </citation>
    <scope>NUCLEOTIDE SEQUENCE</scope>
</reference>
<accession>E8ZC98</accession>
<gene>
    <name evidence="1" type="primary">orf100d</name>
</gene>
<dbReference type="EMBL" id="FP885871">
    <property type="protein sequence ID" value="CBJ20731.1"/>
    <property type="molecule type" value="Genomic_DNA"/>
</dbReference>
<evidence type="ECO:0000313" key="1">
    <source>
        <dbReference type="EMBL" id="CBJ20731.1"/>
    </source>
</evidence>
<name>E8ZC98_BETVM</name>
<geneLocation type="mitochondrion" evidence="1"/>
<dbReference type="AlphaFoldDB" id="E8ZC98"/>
<organism evidence="1">
    <name type="scientific">Beta vulgaris subsp. maritima</name>
    <name type="common">Sea beet</name>
    <name type="synonym">Beta maritima</name>
    <dbReference type="NCBI Taxonomy" id="350892"/>
    <lineage>
        <taxon>Eukaryota</taxon>
        <taxon>Viridiplantae</taxon>
        <taxon>Streptophyta</taxon>
        <taxon>Embryophyta</taxon>
        <taxon>Tracheophyta</taxon>
        <taxon>Spermatophyta</taxon>
        <taxon>Magnoliopsida</taxon>
        <taxon>eudicotyledons</taxon>
        <taxon>Gunneridae</taxon>
        <taxon>Pentapetalae</taxon>
        <taxon>Caryophyllales</taxon>
        <taxon>Chenopodiaceae</taxon>
        <taxon>Betoideae</taxon>
        <taxon>Beta</taxon>
    </lineage>
</organism>
<sequence>MLYKRLAPFHTEYSTIVATLRNSRAEIFSIAGEAKTGCSLTDFGLVVVIGTVPLILNYSRCSVYLRLYGQVHEFMAIGLSTYVPSIVRQMCSLLGFDFRI</sequence>
<keyword evidence="1" id="KW-0496">Mitochondrion</keyword>
<proteinExistence type="predicted"/>
<protein>
    <submittedName>
        <fullName evidence="1">Uncharacterized protein orf100d</fullName>
    </submittedName>
</protein>
<reference evidence="1" key="2">
    <citation type="journal article" date="2011" name="Genome Biol. Evol.">
        <title>Structural and content diversity of mitochondrial genome in beet: a comparative genomic analysis.</title>
        <authorList>
            <person name="Darracq A."/>
            <person name="Varre J.S."/>
            <person name="Marechal-Drouard L."/>
            <person name="Courseaux A."/>
            <person name="Saumitou-Laprade P."/>
            <person name="Oztas S."/>
            <person name="Vacherie B."/>
            <person name="Barbe V.and.Touzet.P."/>
        </authorList>
    </citation>
    <scope>NUCLEOTIDE SEQUENCE</scope>
</reference>